<name>A0ABN8LQ35_9CNID</name>
<dbReference type="Proteomes" id="UP001159427">
    <property type="component" value="Unassembled WGS sequence"/>
</dbReference>
<dbReference type="EC" id="2.7.11.1" evidence="2"/>
<evidence type="ECO:0000256" key="1">
    <source>
        <dbReference type="ARBA" id="ARBA00004340"/>
    </source>
</evidence>
<keyword evidence="12" id="KW-1133">Transmembrane helix</keyword>
<evidence type="ECO:0000256" key="6">
    <source>
        <dbReference type="ARBA" id="ARBA00022777"/>
    </source>
</evidence>
<dbReference type="InterPro" id="IPR000719">
    <property type="entry name" value="Prot_kinase_dom"/>
</dbReference>
<feature type="transmembrane region" description="Helical" evidence="12">
    <location>
        <begin position="744"/>
        <end position="766"/>
    </location>
</feature>
<feature type="non-terminal residue" evidence="14">
    <location>
        <position position="794"/>
    </location>
</feature>
<dbReference type="PROSITE" id="PS50011">
    <property type="entry name" value="PROTEIN_KINASE_DOM"/>
    <property type="match status" value="1"/>
</dbReference>
<keyword evidence="12" id="KW-0472">Membrane</keyword>
<dbReference type="Gene3D" id="3.30.200.20">
    <property type="entry name" value="Phosphorylase Kinase, domain 1"/>
    <property type="match status" value="1"/>
</dbReference>
<evidence type="ECO:0000256" key="9">
    <source>
        <dbReference type="ARBA" id="ARBA00048679"/>
    </source>
</evidence>
<evidence type="ECO:0000256" key="7">
    <source>
        <dbReference type="ARBA" id="ARBA00022840"/>
    </source>
</evidence>
<evidence type="ECO:0000256" key="4">
    <source>
        <dbReference type="ARBA" id="ARBA00022679"/>
    </source>
</evidence>
<dbReference type="PROSITE" id="PS00107">
    <property type="entry name" value="PROTEIN_KINASE_ATP"/>
    <property type="match status" value="1"/>
</dbReference>
<dbReference type="InterPro" id="IPR011009">
    <property type="entry name" value="Kinase-like_dom_sf"/>
</dbReference>
<feature type="compositionally biased region" description="Low complexity" evidence="11">
    <location>
        <begin position="383"/>
        <end position="403"/>
    </location>
</feature>
<dbReference type="EMBL" id="CALNXI010000113">
    <property type="protein sequence ID" value="CAH3019326.1"/>
    <property type="molecule type" value="Genomic_DNA"/>
</dbReference>
<feature type="domain" description="Protein kinase" evidence="13">
    <location>
        <begin position="91"/>
        <end position="334"/>
    </location>
</feature>
<evidence type="ECO:0000256" key="11">
    <source>
        <dbReference type="SAM" id="MobiDB-lite"/>
    </source>
</evidence>
<keyword evidence="5 10" id="KW-0547">Nucleotide-binding</keyword>
<evidence type="ECO:0000313" key="14">
    <source>
        <dbReference type="EMBL" id="CAH3019326.1"/>
    </source>
</evidence>
<keyword evidence="4" id="KW-0808">Transferase</keyword>
<reference evidence="14 15" key="1">
    <citation type="submission" date="2022-05" db="EMBL/GenBank/DDBJ databases">
        <authorList>
            <consortium name="Genoscope - CEA"/>
            <person name="William W."/>
        </authorList>
    </citation>
    <scope>NUCLEOTIDE SEQUENCE [LARGE SCALE GENOMIC DNA]</scope>
</reference>
<evidence type="ECO:0000256" key="3">
    <source>
        <dbReference type="ARBA" id="ARBA00022527"/>
    </source>
</evidence>
<protein>
    <recommendedName>
        <fullName evidence="2">non-specific serine/threonine protein kinase</fullName>
        <ecNumber evidence="2">2.7.11.1</ecNumber>
    </recommendedName>
</protein>
<dbReference type="InterPro" id="IPR051138">
    <property type="entry name" value="PIM_Ser/Thr_kinase"/>
</dbReference>
<organism evidence="14 15">
    <name type="scientific">Porites evermanni</name>
    <dbReference type="NCBI Taxonomy" id="104178"/>
    <lineage>
        <taxon>Eukaryota</taxon>
        <taxon>Metazoa</taxon>
        <taxon>Cnidaria</taxon>
        <taxon>Anthozoa</taxon>
        <taxon>Hexacorallia</taxon>
        <taxon>Scleractinia</taxon>
        <taxon>Fungiina</taxon>
        <taxon>Poritidae</taxon>
        <taxon>Porites</taxon>
    </lineage>
</organism>
<dbReference type="Gene3D" id="1.10.510.10">
    <property type="entry name" value="Transferase(Phosphotransferase) domain 1"/>
    <property type="match status" value="1"/>
</dbReference>
<feature type="region of interest" description="Disordered" evidence="11">
    <location>
        <begin position="383"/>
        <end position="408"/>
    </location>
</feature>
<comment type="caution">
    <text evidence="14">The sequence shown here is derived from an EMBL/GenBank/DDBJ whole genome shotgun (WGS) entry which is preliminary data.</text>
</comment>
<feature type="binding site" evidence="10">
    <location>
        <position position="120"/>
    </location>
    <ligand>
        <name>ATP</name>
        <dbReference type="ChEBI" id="CHEBI:30616"/>
    </ligand>
</feature>
<evidence type="ECO:0000256" key="12">
    <source>
        <dbReference type="SAM" id="Phobius"/>
    </source>
</evidence>
<keyword evidence="15" id="KW-1185">Reference proteome</keyword>
<dbReference type="PANTHER" id="PTHR22984:SF25">
    <property type="entry name" value="PROTEIN KINASE DOMAIN-CONTAINING PROTEIN"/>
    <property type="match status" value="1"/>
</dbReference>
<evidence type="ECO:0000256" key="5">
    <source>
        <dbReference type="ARBA" id="ARBA00022741"/>
    </source>
</evidence>
<sequence length="794" mass="90061">MSREDRPSNSSHLVKAKISNDLKEAEDSRKGKSQALNCKKGMNRINKGSKDQADLFQISTSNLSNSSFQEQEEIKPEIMNNINLEDNLDHYHMEYELGEGGFGRVIAATRKADNVPVAIKFVDKRSVKDLKEVNGKKIPSEVYWMIKVQHRHVIKIYDFFTTGNHYAYVMERPGNCQDLGSLLFDKTMTEKEARRYFKQIIEANIKCEDRDLKPENILVDLDSDEVKLIDFGLASEIQYEPYSVFRGTRVYMAPEYFRFGWYDGCQATVWALGMILVDMLSPYMAFSKPEQAYNRPPRIPHHLSPEGKNLISSLLNLVPMNRPTLRQILNHPWFTMQGSKDKCCDEASELSSVTLCGLQSYSLTKQDETDRVELIAKHCLHSSSVSGSSSTDSTTSFSTNSSRDSIESHSFKSSNSLAVITSFEVESQSFVGIQNTSKLTVMKEDIQGTDCNIFQPLTVLCMMWYCGYHATVLALVMIVLDMTSPYMAFSKTKLVNERSTRVSPRLLSPAGVFLQDKVQHHHAVERALNCGQDSGPVEYSSSNLSDKDNCLSSPALTKEEETDLTELIAEDYLYGIPCTRVYMTAPTNFSRHDGCQAIFWALEMILVEKLSPYKAFIEPEKVHKRSNRIPEYLSPGVLTDAEKLKLGWYDGCQATVWALGMIVEIHSPYMVFSELEQARKLPTRIQKLLTPGSSTCFDLDLKISLSSVTFSRNKIKDSEKLSAPVSETVLEYEKSFQVEHQRRFIEVIFVSPLTSILIKVLSSTFICLLYCRMHINKTHQNCSYSALTAREQPK</sequence>
<keyword evidence="3" id="KW-0723">Serine/threonine-protein kinase</keyword>
<proteinExistence type="predicted"/>
<evidence type="ECO:0000259" key="13">
    <source>
        <dbReference type="PROSITE" id="PS50011"/>
    </source>
</evidence>
<comment type="catalytic activity">
    <reaction evidence="9">
        <text>L-seryl-[protein] + ATP = O-phospho-L-seryl-[protein] + ADP + H(+)</text>
        <dbReference type="Rhea" id="RHEA:17989"/>
        <dbReference type="Rhea" id="RHEA-COMP:9863"/>
        <dbReference type="Rhea" id="RHEA-COMP:11604"/>
        <dbReference type="ChEBI" id="CHEBI:15378"/>
        <dbReference type="ChEBI" id="CHEBI:29999"/>
        <dbReference type="ChEBI" id="CHEBI:30616"/>
        <dbReference type="ChEBI" id="CHEBI:83421"/>
        <dbReference type="ChEBI" id="CHEBI:456216"/>
        <dbReference type="EC" id="2.7.11.1"/>
    </reaction>
</comment>
<keyword evidence="7 10" id="KW-0067">ATP-binding</keyword>
<feature type="compositionally biased region" description="Basic and acidic residues" evidence="11">
    <location>
        <begin position="18"/>
        <end position="30"/>
    </location>
</feature>
<evidence type="ECO:0000256" key="8">
    <source>
        <dbReference type="ARBA" id="ARBA00047899"/>
    </source>
</evidence>
<dbReference type="PANTHER" id="PTHR22984">
    <property type="entry name" value="SERINE/THREONINE-PROTEIN KINASE PIM"/>
    <property type="match status" value="1"/>
</dbReference>
<dbReference type="SUPFAM" id="SSF56112">
    <property type="entry name" value="Protein kinase-like (PK-like)"/>
    <property type="match status" value="1"/>
</dbReference>
<dbReference type="Pfam" id="PF00069">
    <property type="entry name" value="Pkinase"/>
    <property type="match status" value="1"/>
</dbReference>
<dbReference type="SMART" id="SM00220">
    <property type="entry name" value="S_TKc"/>
    <property type="match status" value="1"/>
</dbReference>
<comment type="subcellular location">
    <subcellularLocation>
        <location evidence="1">Host cell</location>
    </subcellularLocation>
</comment>
<evidence type="ECO:0000256" key="2">
    <source>
        <dbReference type="ARBA" id="ARBA00012513"/>
    </source>
</evidence>
<comment type="catalytic activity">
    <reaction evidence="8">
        <text>L-threonyl-[protein] + ATP = O-phospho-L-threonyl-[protein] + ADP + H(+)</text>
        <dbReference type="Rhea" id="RHEA:46608"/>
        <dbReference type="Rhea" id="RHEA-COMP:11060"/>
        <dbReference type="Rhea" id="RHEA-COMP:11605"/>
        <dbReference type="ChEBI" id="CHEBI:15378"/>
        <dbReference type="ChEBI" id="CHEBI:30013"/>
        <dbReference type="ChEBI" id="CHEBI:30616"/>
        <dbReference type="ChEBI" id="CHEBI:61977"/>
        <dbReference type="ChEBI" id="CHEBI:456216"/>
        <dbReference type="EC" id="2.7.11.1"/>
    </reaction>
</comment>
<feature type="region of interest" description="Disordered" evidence="11">
    <location>
        <begin position="1"/>
        <end position="36"/>
    </location>
</feature>
<accession>A0ABN8LQ35</accession>
<keyword evidence="12" id="KW-0812">Transmembrane</keyword>
<gene>
    <name evidence="14" type="ORF">PEVE_00002289</name>
</gene>
<evidence type="ECO:0000313" key="15">
    <source>
        <dbReference type="Proteomes" id="UP001159427"/>
    </source>
</evidence>
<keyword evidence="6" id="KW-0418">Kinase</keyword>
<dbReference type="InterPro" id="IPR017441">
    <property type="entry name" value="Protein_kinase_ATP_BS"/>
</dbReference>
<evidence type="ECO:0000256" key="10">
    <source>
        <dbReference type="PROSITE-ProRule" id="PRU10141"/>
    </source>
</evidence>